<feature type="domain" description="ABC transporter" evidence="11">
    <location>
        <begin position="1055"/>
        <end position="1288"/>
    </location>
</feature>
<dbReference type="InterPro" id="IPR036640">
    <property type="entry name" value="ABC1_TM_sf"/>
</dbReference>
<sequence length="1312" mass="148464">MEQPQLITKPCRYDKVSFLSKISFWWNAPILRIGLSREPTKDDLYKCPEADEALNATVQFERNWDREIKNGKLNNRKPSLLKAIVRTYGIETILYGILLTIDDTLNLVQAFLLGFIVRYFSDKNYSNVTWNQCLYCSIGLVLTLLSYGIIRHNVFILTQRQGLRMRTALTNVVYKKILTLSKAATTKTDVGYILNIITNDLTRFDELMYTIIYLALGPLMGIAVLIYMINVLGLASLGLVIVLVFLIPYQAVTGKYSDKFRAQTAKLTDKRIKLMEEMISAIRIIKMFTWEKSFADIISEIRKKEISKIRNAAFLKLMNISVHGSASRIMLFSCLLFHVLLGRPLTPELVFITLSLCNALRVPVTYHIGNATGLLFETLVSVRRTQELLLLETRKTQSLTRNENESLNKGSIYVDKLSAKWDKNSEIVNLKNLSFKLEPGELLVIIGTVGSGKTCLVMSLLEEIAVISGSCKVIGRKAYSPQESWTFAGTIRQNVLFGREYSQSKYSNVIDCCSLKKDIESFPYGENTLVGEKGYTLSGGQKARVTLARAVYEDADVYIFDDPLSAVDPGVAEHLFDKCINGYLKGKTRVLITHQLQFIRRADKILIMNEGESVAFGTFEQLNNVGIDFIKFLKEPNDSETENQKQEEMLSIDELYSDEATKQKPKILNPLKVTNEVEVAKIIEEQLESREEKVTLGSLGSRVYLDYFRAGGNLIFITIFIIMTFLSQGIINFTDWWISKWSDDSLELSQSYKNSTANSDLATYSRPFITRNAYIYLGLMLSLLVSVCIRLDMNYRLCLKSSQTLHNRIFARLLKARLEFFETNPVGRILNRFTRDMGIIDNTITNNLVFMNLDLIQIVGVIIITGVFLPITIVVAIPIMVLMWFVRRVYLQTVRFIVRLEAQSKTTSRSPIYTQIATSYEGLMTIRAFQYESKFIKQLYRLIDDNNSCKFINFGVSRLIGMILDLSIELLLAAMLITILVFPDKFPGGEVGFITSTLLSVFGSLQYGIRLTAEFETNMISVERVLEYGRLPLEPSWDTIKAGLLPKTWPNLADMEFKNVYLTYPGSIKPVLKNLNFTVSSGEKIGIVGRTGAGKSSLISVLFRLTEFDGSVIIDGIDIKQLGLHDLRNKISIIPQDPILFTGTIRSNLDPLAEYSDDFIWSTLKTVNLARTIECMPGGLDAIVTQGGSNLSLGQRQLLCLIRALLQRNKIMILDEATSNMDHQTDTLIQETIRAEFKDCTVLTVAHRLNTIIDMDKILLIDAGQVLEYGEPYLLLKQETGHFKSLVSKTGSSYSNMLFKAAQKSYFIKHPN</sequence>
<feature type="transmembrane region" description="Helical" evidence="10">
    <location>
        <begin position="234"/>
        <end position="252"/>
    </location>
</feature>
<evidence type="ECO:0000313" key="14">
    <source>
        <dbReference type="Proteomes" id="UP000015104"/>
    </source>
</evidence>
<feature type="domain" description="ABC transporter" evidence="11">
    <location>
        <begin position="412"/>
        <end position="635"/>
    </location>
</feature>
<dbReference type="SMART" id="SM00382">
    <property type="entry name" value="AAA"/>
    <property type="match status" value="2"/>
</dbReference>
<evidence type="ECO:0000313" key="13">
    <source>
        <dbReference type="EnsemblMetazoa" id="tetur14g02300.1"/>
    </source>
</evidence>
<evidence type="ECO:0000256" key="3">
    <source>
        <dbReference type="ARBA" id="ARBA00022448"/>
    </source>
</evidence>
<dbReference type="InterPro" id="IPR011527">
    <property type="entry name" value="ABC1_TM_dom"/>
</dbReference>
<dbReference type="InterPro" id="IPR003439">
    <property type="entry name" value="ABC_transporter-like_ATP-bd"/>
</dbReference>
<evidence type="ECO:0000256" key="4">
    <source>
        <dbReference type="ARBA" id="ARBA00022692"/>
    </source>
</evidence>
<evidence type="ECO:0000256" key="2">
    <source>
        <dbReference type="ARBA" id="ARBA00009726"/>
    </source>
</evidence>
<dbReference type="InterPro" id="IPR044726">
    <property type="entry name" value="ABCC_6TM_D2"/>
</dbReference>
<dbReference type="PANTHER" id="PTHR24223:SF456">
    <property type="entry name" value="MULTIDRUG RESISTANCE-ASSOCIATED PROTEIN LETHAL(2)03659"/>
    <property type="match status" value="1"/>
</dbReference>
<dbReference type="PROSITE" id="PS50893">
    <property type="entry name" value="ABC_TRANSPORTER_2"/>
    <property type="match status" value="2"/>
</dbReference>
<feature type="transmembrane region" description="Helical" evidence="10">
    <location>
        <begin position="207"/>
        <end position="228"/>
    </location>
</feature>
<evidence type="ECO:0000256" key="6">
    <source>
        <dbReference type="ARBA" id="ARBA00022741"/>
    </source>
</evidence>
<evidence type="ECO:0000256" key="9">
    <source>
        <dbReference type="ARBA" id="ARBA00023136"/>
    </source>
</evidence>
<dbReference type="EnsemblMetazoa" id="tetur14g02300.1">
    <property type="protein sequence ID" value="tetur14g02300.1"/>
    <property type="gene ID" value="tetur14g02300"/>
</dbReference>
<dbReference type="EMBL" id="CAEY01000211">
    <property type="status" value="NOT_ANNOTATED_CDS"/>
    <property type="molecule type" value="Genomic_DNA"/>
</dbReference>
<dbReference type="PANTHER" id="PTHR24223">
    <property type="entry name" value="ATP-BINDING CASSETTE SUB-FAMILY C"/>
    <property type="match status" value="1"/>
</dbReference>
<dbReference type="InterPro" id="IPR003593">
    <property type="entry name" value="AAA+_ATPase"/>
</dbReference>
<dbReference type="eggNOG" id="KOG0054">
    <property type="taxonomic scope" value="Eukaryota"/>
</dbReference>
<dbReference type="GO" id="GO:0016887">
    <property type="term" value="F:ATP hydrolysis activity"/>
    <property type="evidence" value="ECO:0007669"/>
    <property type="project" value="InterPro"/>
</dbReference>
<dbReference type="GO" id="GO:0016020">
    <property type="term" value="C:membrane"/>
    <property type="evidence" value="ECO:0007669"/>
    <property type="project" value="UniProtKB-SubCell"/>
</dbReference>
<dbReference type="Proteomes" id="UP000015104">
    <property type="component" value="Unassembled WGS sequence"/>
</dbReference>
<dbReference type="InterPro" id="IPR050173">
    <property type="entry name" value="ABC_transporter_C-like"/>
</dbReference>
<dbReference type="CDD" id="cd18579">
    <property type="entry name" value="ABC_6TM_ABCC_D1"/>
    <property type="match status" value="1"/>
</dbReference>
<evidence type="ECO:0000256" key="7">
    <source>
        <dbReference type="ARBA" id="ARBA00022840"/>
    </source>
</evidence>
<keyword evidence="9 10" id="KW-0472">Membrane</keyword>
<dbReference type="Pfam" id="PF00664">
    <property type="entry name" value="ABC_membrane"/>
    <property type="match status" value="2"/>
</dbReference>
<reference evidence="13" key="2">
    <citation type="submission" date="2015-06" db="UniProtKB">
        <authorList>
            <consortium name="EnsemblMetazoa"/>
        </authorList>
    </citation>
    <scope>IDENTIFICATION</scope>
</reference>
<feature type="transmembrane region" description="Helical" evidence="10">
    <location>
        <begin position="129"/>
        <end position="150"/>
    </location>
</feature>
<dbReference type="FunFam" id="3.40.50.300:FF:000163">
    <property type="entry name" value="Multidrug resistance-associated protein member 4"/>
    <property type="match status" value="1"/>
</dbReference>
<evidence type="ECO:0000256" key="5">
    <source>
        <dbReference type="ARBA" id="ARBA00022737"/>
    </source>
</evidence>
<dbReference type="GO" id="GO:0005524">
    <property type="term" value="F:ATP binding"/>
    <property type="evidence" value="ECO:0007669"/>
    <property type="project" value="UniProtKB-KW"/>
</dbReference>
<comment type="similarity">
    <text evidence="2">Belongs to the ABC transporter superfamily. ABCC family. Conjugate transporter (TC 3.A.1.208) subfamily.</text>
</comment>
<reference evidence="14" key="1">
    <citation type="submission" date="2011-08" db="EMBL/GenBank/DDBJ databases">
        <authorList>
            <person name="Rombauts S."/>
        </authorList>
    </citation>
    <scope>NUCLEOTIDE SEQUENCE</scope>
    <source>
        <strain evidence="14">London</strain>
    </source>
</reference>
<keyword evidence="14" id="KW-1185">Reference proteome</keyword>
<dbReference type="HOGENOM" id="CLU_000604_27_1_1"/>
<keyword evidence="3" id="KW-0813">Transport</keyword>
<keyword evidence="7" id="KW-0067">ATP-binding</keyword>
<dbReference type="SUPFAM" id="SSF90123">
    <property type="entry name" value="ABC transporter transmembrane region"/>
    <property type="match status" value="2"/>
</dbReference>
<dbReference type="FunFam" id="3.40.50.300:FF:000973">
    <property type="entry name" value="Multidrug resistance-associated protein 4"/>
    <property type="match status" value="1"/>
</dbReference>
<dbReference type="FunFam" id="1.20.1560.10:FF:000013">
    <property type="entry name" value="ABC transporter C family member 2"/>
    <property type="match status" value="1"/>
</dbReference>
<evidence type="ECO:0000256" key="8">
    <source>
        <dbReference type="ARBA" id="ARBA00022989"/>
    </source>
</evidence>
<feature type="transmembrane region" description="Helical" evidence="10">
    <location>
        <begin position="710"/>
        <end position="731"/>
    </location>
</feature>
<evidence type="ECO:0000256" key="1">
    <source>
        <dbReference type="ARBA" id="ARBA00004141"/>
    </source>
</evidence>
<accession>T1KLF9</accession>
<feature type="transmembrane region" description="Helical" evidence="10">
    <location>
        <begin position="959"/>
        <end position="982"/>
    </location>
</feature>
<organism evidence="13 14">
    <name type="scientific">Tetranychus urticae</name>
    <name type="common">Two-spotted spider mite</name>
    <dbReference type="NCBI Taxonomy" id="32264"/>
    <lineage>
        <taxon>Eukaryota</taxon>
        <taxon>Metazoa</taxon>
        <taxon>Ecdysozoa</taxon>
        <taxon>Arthropoda</taxon>
        <taxon>Chelicerata</taxon>
        <taxon>Arachnida</taxon>
        <taxon>Acari</taxon>
        <taxon>Acariformes</taxon>
        <taxon>Trombidiformes</taxon>
        <taxon>Prostigmata</taxon>
        <taxon>Eleutherengona</taxon>
        <taxon>Raphignathae</taxon>
        <taxon>Tetranychoidea</taxon>
        <taxon>Tetranychidae</taxon>
        <taxon>Tetranychus</taxon>
    </lineage>
</organism>
<feature type="transmembrane region" description="Helical" evidence="10">
    <location>
        <begin position="858"/>
        <end position="886"/>
    </location>
</feature>
<feature type="transmembrane region" description="Helical" evidence="10">
    <location>
        <begin position="773"/>
        <end position="791"/>
    </location>
</feature>
<protein>
    <submittedName>
        <fullName evidence="13">Uncharacterized protein</fullName>
    </submittedName>
</protein>
<keyword evidence="8 10" id="KW-1133">Transmembrane helix</keyword>
<dbReference type="CDD" id="cd03250">
    <property type="entry name" value="ABCC_MRP_domain1"/>
    <property type="match status" value="1"/>
</dbReference>
<name>T1KLF9_TETUR</name>
<dbReference type="PROSITE" id="PS50929">
    <property type="entry name" value="ABC_TM1F"/>
    <property type="match status" value="2"/>
</dbReference>
<dbReference type="GO" id="GO:0140359">
    <property type="term" value="F:ABC-type transporter activity"/>
    <property type="evidence" value="ECO:0007669"/>
    <property type="project" value="InterPro"/>
</dbReference>
<dbReference type="InterPro" id="IPR044746">
    <property type="entry name" value="ABCC_6TM_D1"/>
</dbReference>
<evidence type="ECO:0000256" key="10">
    <source>
        <dbReference type="SAM" id="Phobius"/>
    </source>
</evidence>
<evidence type="ECO:0000259" key="11">
    <source>
        <dbReference type="PROSITE" id="PS50893"/>
    </source>
</evidence>
<dbReference type="CDD" id="cd03244">
    <property type="entry name" value="ABCC_MRP_domain2"/>
    <property type="match status" value="1"/>
</dbReference>
<dbReference type="SUPFAM" id="SSF52540">
    <property type="entry name" value="P-loop containing nucleoside triphosphate hydrolases"/>
    <property type="match status" value="2"/>
</dbReference>
<dbReference type="CDD" id="cd18580">
    <property type="entry name" value="ABC_6TM_ABCC_D2"/>
    <property type="match status" value="1"/>
</dbReference>
<keyword evidence="6" id="KW-0547">Nucleotide-binding</keyword>
<dbReference type="InterPro" id="IPR017871">
    <property type="entry name" value="ABC_transporter-like_CS"/>
</dbReference>
<proteinExistence type="inferred from homology"/>
<evidence type="ECO:0000259" key="12">
    <source>
        <dbReference type="PROSITE" id="PS50929"/>
    </source>
</evidence>
<comment type="subcellular location">
    <subcellularLocation>
        <location evidence="1">Membrane</location>
        <topology evidence="1">Multi-pass membrane protein</topology>
    </subcellularLocation>
</comment>
<dbReference type="PROSITE" id="PS00211">
    <property type="entry name" value="ABC_TRANSPORTER_1"/>
    <property type="match status" value="2"/>
</dbReference>
<dbReference type="Gene3D" id="3.40.50.300">
    <property type="entry name" value="P-loop containing nucleotide triphosphate hydrolases"/>
    <property type="match status" value="2"/>
</dbReference>
<feature type="domain" description="ABC transmembrane type-1" evidence="12">
    <location>
        <begin position="93"/>
        <end position="365"/>
    </location>
</feature>
<feature type="domain" description="ABC transmembrane type-1" evidence="12">
    <location>
        <begin position="719"/>
        <end position="1017"/>
    </location>
</feature>
<dbReference type="FunFam" id="1.20.1560.10:FF:000006">
    <property type="entry name" value="ATP-binding cassette, sub-family C (CFTR/MRP), member 9"/>
    <property type="match status" value="1"/>
</dbReference>
<dbReference type="InterPro" id="IPR027417">
    <property type="entry name" value="P-loop_NTPase"/>
</dbReference>
<keyword evidence="4 10" id="KW-0812">Transmembrane</keyword>
<keyword evidence="5" id="KW-0677">Repeat</keyword>
<dbReference type="Gene3D" id="1.20.1560.10">
    <property type="entry name" value="ABC transporter type 1, transmembrane domain"/>
    <property type="match status" value="2"/>
</dbReference>
<dbReference type="Pfam" id="PF00005">
    <property type="entry name" value="ABC_tran"/>
    <property type="match status" value="2"/>
</dbReference>